<dbReference type="AlphaFoldDB" id="A0A2U2XH72"/>
<feature type="chain" id="PRO_5015490000" description="Secretion system C-terminal sorting domain-containing protein" evidence="2">
    <location>
        <begin position="19"/>
        <end position="380"/>
    </location>
</feature>
<dbReference type="NCBIfam" id="TIGR04183">
    <property type="entry name" value="Por_Secre_tail"/>
    <property type="match status" value="1"/>
</dbReference>
<evidence type="ECO:0000313" key="4">
    <source>
        <dbReference type="EMBL" id="PWH87146.1"/>
    </source>
</evidence>
<evidence type="ECO:0000256" key="1">
    <source>
        <dbReference type="ARBA" id="ARBA00022729"/>
    </source>
</evidence>
<evidence type="ECO:0000259" key="3">
    <source>
        <dbReference type="Pfam" id="PF18962"/>
    </source>
</evidence>
<dbReference type="EMBL" id="QFRJ01000001">
    <property type="protein sequence ID" value="PWH87146.1"/>
    <property type="molecule type" value="Genomic_DNA"/>
</dbReference>
<dbReference type="OrthoDB" id="9798438at2"/>
<keyword evidence="1 2" id="KW-0732">Signal</keyword>
<reference evidence="4 5" key="1">
    <citation type="submission" date="2018-05" db="EMBL/GenBank/DDBJ databases">
        <title>Brumimicrobium oceani sp. nov., isolated from coastal sediment.</title>
        <authorList>
            <person name="Kou Y."/>
        </authorList>
    </citation>
    <scope>NUCLEOTIDE SEQUENCE [LARGE SCALE GENOMIC DNA]</scope>
    <source>
        <strain evidence="4 5">C305</strain>
    </source>
</reference>
<protein>
    <recommendedName>
        <fullName evidence="3">Secretion system C-terminal sorting domain-containing protein</fullName>
    </recommendedName>
</protein>
<dbReference type="SUPFAM" id="SSF50998">
    <property type="entry name" value="Quinoprotein alcohol dehydrogenase-like"/>
    <property type="match status" value="1"/>
</dbReference>
<name>A0A2U2XH72_9FLAO</name>
<dbReference type="RefSeq" id="WP_109358225.1">
    <property type="nucleotide sequence ID" value="NZ_QFRJ01000001.1"/>
</dbReference>
<evidence type="ECO:0000256" key="2">
    <source>
        <dbReference type="SAM" id="SignalP"/>
    </source>
</evidence>
<proteinExistence type="predicted"/>
<feature type="signal peptide" evidence="2">
    <location>
        <begin position="1"/>
        <end position="18"/>
    </location>
</feature>
<sequence length="380" mass="42601">MKNTIAFILVLLISFSLASQTATNLTHLETPTLDETSGLLFYNNKLISFNDSGNEAELYEIDIISGAIVRTIIINNATNIDWEDIAQDSSYIYIGDFGNNAGNRTNLKIHRISKEDFDEMDNSATAETISFSYLDQIDFTPQYNNTNWDAEGMIVYKGRLMIFSKNWTDNTVNVYSIPKTIGSHIAEFESSFNTNGLITGADISPDESQIYLCGYSTTQAPFLYTINDIPVQSFDIFSGKISDKIANITPYGNQIEGIAVYDTTPTLSFLYLSNEKLSTSNGTNPIVFPAKLWSIEVEKTPLNLTSNNIENSINIHPNPLNTHLKLSTIVEKVIIYDAFGNVISKHFSVDEIQLNMLKKGVYFAHIYHNDVIQIKKLIKN</sequence>
<dbReference type="Proteomes" id="UP000245370">
    <property type="component" value="Unassembled WGS sequence"/>
</dbReference>
<dbReference type="Pfam" id="PF18962">
    <property type="entry name" value="Por_Secre_tail"/>
    <property type="match status" value="1"/>
</dbReference>
<dbReference type="InterPro" id="IPR011047">
    <property type="entry name" value="Quinoprotein_ADH-like_sf"/>
</dbReference>
<dbReference type="InterPro" id="IPR026444">
    <property type="entry name" value="Secre_tail"/>
</dbReference>
<gene>
    <name evidence="4" type="ORF">DIT68_02470</name>
</gene>
<evidence type="ECO:0000313" key="5">
    <source>
        <dbReference type="Proteomes" id="UP000245370"/>
    </source>
</evidence>
<feature type="domain" description="Secretion system C-terminal sorting" evidence="3">
    <location>
        <begin position="315"/>
        <end position="378"/>
    </location>
</feature>
<organism evidence="4 5">
    <name type="scientific">Brumimicrobium oceani</name>
    <dbReference type="NCBI Taxonomy" id="2100725"/>
    <lineage>
        <taxon>Bacteria</taxon>
        <taxon>Pseudomonadati</taxon>
        <taxon>Bacteroidota</taxon>
        <taxon>Flavobacteriia</taxon>
        <taxon>Flavobacteriales</taxon>
        <taxon>Crocinitomicaceae</taxon>
        <taxon>Brumimicrobium</taxon>
    </lineage>
</organism>
<comment type="caution">
    <text evidence="4">The sequence shown here is derived from an EMBL/GenBank/DDBJ whole genome shotgun (WGS) entry which is preliminary data.</text>
</comment>
<keyword evidence="5" id="KW-1185">Reference proteome</keyword>
<accession>A0A2U2XH72</accession>
<reference evidence="4 5" key="2">
    <citation type="submission" date="2018-05" db="EMBL/GenBank/DDBJ databases">
        <authorList>
            <person name="Lanie J.A."/>
            <person name="Ng W.-L."/>
            <person name="Kazmierczak K.M."/>
            <person name="Andrzejewski T.M."/>
            <person name="Davidsen T.M."/>
            <person name="Wayne K.J."/>
            <person name="Tettelin H."/>
            <person name="Glass J.I."/>
            <person name="Rusch D."/>
            <person name="Podicherti R."/>
            <person name="Tsui H.-C.T."/>
            <person name="Winkler M.E."/>
        </authorList>
    </citation>
    <scope>NUCLEOTIDE SEQUENCE [LARGE SCALE GENOMIC DNA]</scope>
    <source>
        <strain evidence="4 5">C305</strain>
    </source>
</reference>